<feature type="region of interest" description="Disordered" evidence="1">
    <location>
        <begin position="20"/>
        <end position="43"/>
    </location>
</feature>
<organism evidence="2 3">
    <name type="scientific">Dorcoceras hygrometricum</name>
    <dbReference type="NCBI Taxonomy" id="472368"/>
    <lineage>
        <taxon>Eukaryota</taxon>
        <taxon>Viridiplantae</taxon>
        <taxon>Streptophyta</taxon>
        <taxon>Embryophyta</taxon>
        <taxon>Tracheophyta</taxon>
        <taxon>Spermatophyta</taxon>
        <taxon>Magnoliopsida</taxon>
        <taxon>eudicotyledons</taxon>
        <taxon>Gunneridae</taxon>
        <taxon>Pentapetalae</taxon>
        <taxon>asterids</taxon>
        <taxon>lamiids</taxon>
        <taxon>Lamiales</taxon>
        <taxon>Gesneriaceae</taxon>
        <taxon>Didymocarpoideae</taxon>
        <taxon>Trichosporeae</taxon>
        <taxon>Loxocarpinae</taxon>
        <taxon>Dorcoceras</taxon>
    </lineage>
</organism>
<sequence>MGYSRPENSKPSWLKNRLEKNKAKAGSNSSVLNQSKCGSKKVKSVWVKVQPQRDLNGPHTKPKLNRSHNISAHTLMDAHTGKNVKVIQVWVPKGVIRSGRK</sequence>
<evidence type="ECO:0000313" key="2">
    <source>
        <dbReference type="EMBL" id="KZV58101.1"/>
    </source>
</evidence>
<evidence type="ECO:0000256" key="1">
    <source>
        <dbReference type="SAM" id="MobiDB-lite"/>
    </source>
</evidence>
<accession>A0A2Z7DJA8</accession>
<reference evidence="2 3" key="1">
    <citation type="journal article" date="2015" name="Proc. Natl. Acad. Sci. U.S.A.">
        <title>The resurrection genome of Boea hygrometrica: A blueprint for survival of dehydration.</title>
        <authorList>
            <person name="Xiao L."/>
            <person name="Yang G."/>
            <person name="Zhang L."/>
            <person name="Yang X."/>
            <person name="Zhao S."/>
            <person name="Ji Z."/>
            <person name="Zhou Q."/>
            <person name="Hu M."/>
            <person name="Wang Y."/>
            <person name="Chen M."/>
            <person name="Xu Y."/>
            <person name="Jin H."/>
            <person name="Xiao X."/>
            <person name="Hu G."/>
            <person name="Bao F."/>
            <person name="Hu Y."/>
            <person name="Wan P."/>
            <person name="Li L."/>
            <person name="Deng X."/>
            <person name="Kuang T."/>
            <person name="Xiang C."/>
            <person name="Zhu J.K."/>
            <person name="Oliver M.J."/>
            <person name="He Y."/>
        </authorList>
    </citation>
    <scope>NUCLEOTIDE SEQUENCE [LARGE SCALE GENOMIC DNA]</scope>
    <source>
        <strain evidence="3">cv. XS01</strain>
    </source>
</reference>
<dbReference type="EMBL" id="KQ986852">
    <property type="protein sequence ID" value="KZV58101.1"/>
    <property type="molecule type" value="Genomic_DNA"/>
</dbReference>
<evidence type="ECO:0000313" key="3">
    <source>
        <dbReference type="Proteomes" id="UP000250235"/>
    </source>
</evidence>
<proteinExistence type="predicted"/>
<dbReference type="Proteomes" id="UP000250235">
    <property type="component" value="Unassembled WGS sequence"/>
</dbReference>
<keyword evidence="3" id="KW-1185">Reference proteome</keyword>
<feature type="compositionally biased region" description="Polar residues" evidence="1">
    <location>
        <begin position="26"/>
        <end position="37"/>
    </location>
</feature>
<gene>
    <name evidence="2" type="ORF">F511_36011</name>
</gene>
<dbReference type="AlphaFoldDB" id="A0A2Z7DJA8"/>
<protein>
    <submittedName>
        <fullName evidence="2">Uncharacterized protein</fullName>
    </submittedName>
</protein>
<name>A0A2Z7DJA8_9LAMI</name>